<dbReference type="InterPro" id="IPR051680">
    <property type="entry name" value="ATP-dep_Glu-Cys_Ligase-2"/>
</dbReference>
<dbReference type="Pfam" id="PF04168">
    <property type="entry name" value="Alpha-E"/>
    <property type="match status" value="1"/>
</dbReference>
<reference evidence="2" key="1">
    <citation type="journal article" date="2014" name="Int. J. Syst. Evol. Microbiol.">
        <title>Complete genome sequence of Corynebacterium casei LMG S-19264T (=DSM 44701T), isolated from a smear-ripened cheese.</title>
        <authorList>
            <consortium name="US DOE Joint Genome Institute (JGI-PGF)"/>
            <person name="Walter F."/>
            <person name="Albersmeier A."/>
            <person name="Kalinowski J."/>
            <person name="Ruckert C."/>
        </authorList>
    </citation>
    <scope>NUCLEOTIDE SEQUENCE</scope>
    <source>
        <strain evidence="2">CGMCC 1.15367</strain>
    </source>
</reference>
<evidence type="ECO:0000259" key="1">
    <source>
        <dbReference type="Pfam" id="PF04168"/>
    </source>
</evidence>
<dbReference type="PANTHER" id="PTHR34595">
    <property type="entry name" value="BLR5612 PROTEIN"/>
    <property type="match status" value="1"/>
</dbReference>
<dbReference type="EMBL" id="BMIQ01000001">
    <property type="protein sequence ID" value="GGD86781.1"/>
    <property type="molecule type" value="Genomic_DNA"/>
</dbReference>
<evidence type="ECO:0000313" key="2">
    <source>
        <dbReference type="EMBL" id="GGD86781.1"/>
    </source>
</evidence>
<organism evidence="2 3">
    <name type="scientific">Aureimonas endophytica</name>
    <dbReference type="NCBI Taxonomy" id="2027858"/>
    <lineage>
        <taxon>Bacteria</taxon>
        <taxon>Pseudomonadati</taxon>
        <taxon>Pseudomonadota</taxon>
        <taxon>Alphaproteobacteria</taxon>
        <taxon>Hyphomicrobiales</taxon>
        <taxon>Aurantimonadaceae</taxon>
        <taxon>Aureimonas</taxon>
    </lineage>
</organism>
<dbReference type="PANTHER" id="PTHR34595:SF7">
    <property type="entry name" value="SLL1039 PROTEIN"/>
    <property type="match status" value="1"/>
</dbReference>
<comment type="caution">
    <text evidence="2">The sequence shown here is derived from an EMBL/GenBank/DDBJ whole genome shotgun (WGS) entry which is preliminary data.</text>
</comment>
<dbReference type="AlphaFoldDB" id="A0A916ZCD0"/>
<evidence type="ECO:0000313" key="3">
    <source>
        <dbReference type="Proteomes" id="UP000644699"/>
    </source>
</evidence>
<reference evidence="2" key="2">
    <citation type="submission" date="2020-09" db="EMBL/GenBank/DDBJ databases">
        <authorList>
            <person name="Sun Q."/>
            <person name="Zhou Y."/>
        </authorList>
    </citation>
    <scope>NUCLEOTIDE SEQUENCE</scope>
    <source>
        <strain evidence="2">CGMCC 1.15367</strain>
    </source>
</reference>
<protein>
    <recommendedName>
        <fullName evidence="1">DUF403 domain-containing protein</fullName>
    </recommendedName>
</protein>
<accession>A0A916ZCD0</accession>
<gene>
    <name evidence="2" type="ORF">GCM10011390_01750</name>
</gene>
<dbReference type="RefSeq" id="WP_188906351.1">
    <property type="nucleotide sequence ID" value="NZ_BMIQ01000001.1"/>
</dbReference>
<sequence>MALLGRTAQGLFWMQRYIERAENMARLMDAGLRLSLTNLPSDNDEWHSVLTSAGVEHLYRAKHADFEPQHIIDFLLRDPDNPSSILSSIDTARTNGRMVRTALTRDVWESLNEGWIVLRRKLQAPLRDGELPAVLDLVKKHTSNMRGTFHGTMLRNEIFDFCNLGTFIERADNTARILDVKYWLLLPKHSAVGSSFDNLQWGSILRSVSAHRSYTWVYNAEYRPIDIIDFLIFNKRMPRSLAYSYECIFESLNYLAETYGDSHPCHATAERIRQSFRQDEVQNVIDSGLHEYLAEFMASHNRLALEIAEAYRFYA</sequence>
<feature type="domain" description="DUF403" evidence="1">
    <location>
        <begin position="3"/>
        <end position="311"/>
    </location>
</feature>
<name>A0A916ZCD0_9HYPH</name>
<dbReference type="InterPro" id="IPR007296">
    <property type="entry name" value="DUF403"/>
</dbReference>
<dbReference type="Proteomes" id="UP000644699">
    <property type="component" value="Unassembled WGS sequence"/>
</dbReference>
<proteinExistence type="predicted"/>
<keyword evidence="3" id="KW-1185">Reference proteome</keyword>